<accession>A0AAN6USK9</accession>
<keyword evidence="7 9" id="KW-0906">Nuclear pore complex</keyword>
<evidence type="ECO:0000256" key="9">
    <source>
        <dbReference type="RuleBase" id="RU365073"/>
    </source>
</evidence>
<comment type="function">
    <text evidence="9">Functions as a component of the nuclear pore complex (NPC).</text>
</comment>
<organism evidence="11 12">
    <name type="scientific">Trichocladium antarcticum</name>
    <dbReference type="NCBI Taxonomy" id="1450529"/>
    <lineage>
        <taxon>Eukaryota</taxon>
        <taxon>Fungi</taxon>
        <taxon>Dikarya</taxon>
        <taxon>Ascomycota</taxon>
        <taxon>Pezizomycotina</taxon>
        <taxon>Sordariomycetes</taxon>
        <taxon>Sordariomycetidae</taxon>
        <taxon>Sordariales</taxon>
        <taxon>Chaetomiaceae</taxon>
        <taxon>Trichocladium</taxon>
    </lineage>
</organism>
<dbReference type="GO" id="GO:0031965">
    <property type="term" value="C:nuclear membrane"/>
    <property type="evidence" value="ECO:0007669"/>
    <property type="project" value="UniProtKB-UniRule"/>
</dbReference>
<dbReference type="PANTHER" id="PTHR13373">
    <property type="entry name" value="FROUNT PROTEIN-RELATED"/>
    <property type="match status" value="1"/>
</dbReference>
<evidence type="ECO:0000256" key="2">
    <source>
        <dbReference type="ARBA" id="ARBA00005573"/>
    </source>
</evidence>
<comment type="subunit">
    <text evidence="9">Component of the nuclear pore complex (NPC).</text>
</comment>
<evidence type="ECO:0000256" key="8">
    <source>
        <dbReference type="ARBA" id="ARBA00023242"/>
    </source>
</evidence>
<dbReference type="GO" id="GO:0006406">
    <property type="term" value="P:mRNA export from nucleus"/>
    <property type="evidence" value="ECO:0007669"/>
    <property type="project" value="TreeGrafter"/>
</dbReference>
<gene>
    <name evidence="11" type="ORF">BT67DRAFT_460475</name>
</gene>
<keyword evidence="6 9" id="KW-0811">Translocation</keyword>
<keyword evidence="12" id="KW-1185">Reference proteome</keyword>
<feature type="region of interest" description="Disordered" evidence="10">
    <location>
        <begin position="94"/>
        <end position="126"/>
    </location>
</feature>
<dbReference type="GO" id="GO:0045893">
    <property type="term" value="P:positive regulation of DNA-templated transcription"/>
    <property type="evidence" value="ECO:0007669"/>
    <property type="project" value="TreeGrafter"/>
</dbReference>
<name>A0AAN6USK9_9PEZI</name>
<evidence type="ECO:0000256" key="7">
    <source>
        <dbReference type="ARBA" id="ARBA00023132"/>
    </source>
</evidence>
<dbReference type="Proteomes" id="UP001304895">
    <property type="component" value="Unassembled WGS sequence"/>
</dbReference>
<comment type="caution">
    <text evidence="11">The sequence shown here is derived from an EMBL/GenBank/DDBJ whole genome shotgun (WGS) entry which is preliminary data.</text>
</comment>
<keyword evidence="4 9" id="KW-0509">mRNA transport</keyword>
<evidence type="ECO:0000256" key="10">
    <source>
        <dbReference type="SAM" id="MobiDB-lite"/>
    </source>
</evidence>
<feature type="compositionally biased region" description="Acidic residues" evidence="10">
    <location>
        <begin position="115"/>
        <end position="126"/>
    </location>
</feature>
<feature type="compositionally biased region" description="Gly residues" evidence="10">
    <location>
        <begin position="40"/>
        <end position="51"/>
    </location>
</feature>
<keyword evidence="5 9" id="KW-0653">Protein transport</keyword>
<feature type="compositionally biased region" description="Low complexity" evidence="10">
    <location>
        <begin position="9"/>
        <end position="23"/>
    </location>
</feature>
<dbReference type="Pfam" id="PF07575">
    <property type="entry name" value="Nucleopor_Nup85"/>
    <property type="match status" value="1"/>
</dbReference>
<keyword evidence="9" id="KW-0472">Membrane</keyword>
<feature type="compositionally biased region" description="Basic and acidic residues" evidence="10">
    <location>
        <begin position="55"/>
        <end position="65"/>
    </location>
</feature>
<keyword evidence="8 9" id="KW-0539">Nucleus</keyword>
<keyword evidence="3 9" id="KW-0813">Transport</keyword>
<dbReference type="InterPro" id="IPR011502">
    <property type="entry name" value="Nucleoporin_Nup85"/>
</dbReference>
<dbReference type="GO" id="GO:0006606">
    <property type="term" value="P:protein import into nucleus"/>
    <property type="evidence" value="ECO:0007669"/>
    <property type="project" value="TreeGrafter"/>
</dbReference>
<evidence type="ECO:0000256" key="5">
    <source>
        <dbReference type="ARBA" id="ARBA00022927"/>
    </source>
</evidence>
<dbReference type="GO" id="GO:0017056">
    <property type="term" value="F:structural constituent of nuclear pore"/>
    <property type="evidence" value="ECO:0007669"/>
    <property type="project" value="TreeGrafter"/>
</dbReference>
<protein>
    <recommendedName>
        <fullName evidence="9">Nuclear pore complex protein Nup85</fullName>
    </recommendedName>
</protein>
<comment type="subcellular location">
    <subcellularLocation>
        <location evidence="1 9">Nucleus</location>
        <location evidence="1 9">Nuclear pore complex</location>
    </subcellularLocation>
</comment>
<proteinExistence type="inferred from homology"/>
<dbReference type="GO" id="GO:0031080">
    <property type="term" value="C:nuclear pore outer ring"/>
    <property type="evidence" value="ECO:0007669"/>
    <property type="project" value="TreeGrafter"/>
</dbReference>
<evidence type="ECO:0000313" key="12">
    <source>
        <dbReference type="Proteomes" id="UP001304895"/>
    </source>
</evidence>
<reference evidence="11" key="1">
    <citation type="journal article" date="2023" name="Mol. Phylogenet. Evol.">
        <title>Genome-scale phylogeny and comparative genomics of the fungal order Sordariales.</title>
        <authorList>
            <person name="Hensen N."/>
            <person name="Bonometti L."/>
            <person name="Westerberg I."/>
            <person name="Brannstrom I.O."/>
            <person name="Guillou S."/>
            <person name="Cros-Aarteil S."/>
            <person name="Calhoun S."/>
            <person name="Haridas S."/>
            <person name="Kuo A."/>
            <person name="Mondo S."/>
            <person name="Pangilinan J."/>
            <person name="Riley R."/>
            <person name="LaButti K."/>
            <person name="Andreopoulos B."/>
            <person name="Lipzen A."/>
            <person name="Chen C."/>
            <person name="Yan M."/>
            <person name="Daum C."/>
            <person name="Ng V."/>
            <person name="Clum A."/>
            <person name="Steindorff A."/>
            <person name="Ohm R.A."/>
            <person name="Martin F."/>
            <person name="Silar P."/>
            <person name="Natvig D.O."/>
            <person name="Lalanne C."/>
            <person name="Gautier V."/>
            <person name="Ament-Velasquez S.L."/>
            <person name="Kruys A."/>
            <person name="Hutchinson M.I."/>
            <person name="Powell A.J."/>
            <person name="Barry K."/>
            <person name="Miller A.N."/>
            <person name="Grigoriev I.V."/>
            <person name="Debuchy R."/>
            <person name="Gladieux P."/>
            <person name="Hiltunen Thoren M."/>
            <person name="Johannesson H."/>
        </authorList>
    </citation>
    <scope>NUCLEOTIDE SEQUENCE</scope>
    <source>
        <strain evidence="11">CBS 123565</strain>
    </source>
</reference>
<evidence type="ECO:0000256" key="6">
    <source>
        <dbReference type="ARBA" id="ARBA00023010"/>
    </source>
</evidence>
<evidence type="ECO:0000256" key="1">
    <source>
        <dbReference type="ARBA" id="ARBA00004567"/>
    </source>
</evidence>
<dbReference type="EMBL" id="MU853402">
    <property type="protein sequence ID" value="KAK4138056.1"/>
    <property type="molecule type" value="Genomic_DNA"/>
</dbReference>
<dbReference type="PANTHER" id="PTHR13373:SF21">
    <property type="entry name" value="NUCLEAR PORE COMPLEX PROTEIN NUP85"/>
    <property type="match status" value="1"/>
</dbReference>
<comment type="similarity">
    <text evidence="2 9">Belongs to the nucleoporin Nup85 family.</text>
</comment>
<dbReference type="AlphaFoldDB" id="A0AAN6USK9"/>
<feature type="compositionally biased region" description="Low complexity" evidence="10">
    <location>
        <begin position="95"/>
        <end position="105"/>
    </location>
</feature>
<evidence type="ECO:0000256" key="3">
    <source>
        <dbReference type="ARBA" id="ARBA00022448"/>
    </source>
</evidence>
<evidence type="ECO:0000313" key="11">
    <source>
        <dbReference type="EMBL" id="KAK4138056.1"/>
    </source>
</evidence>
<evidence type="ECO:0000256" key="4">
    <source>
        <dbReference type="ARBA" id="ARBA00022816"/>
    </source>
</evidence>
<sequence length="1053" mass="114610">MFNPFGVLSPDSPAPDSSPFQPSTPDRPSARSKKPSTDIFGGGGGGGGGGSLLRDGGREREREMRGVPLGRSIRGHQRQPSRLSRLVAVADWQEESPPAAATAETRSFGVPFDDSFGEDEDGDEEGEGDMWLDMSAQPQSQPAAAAIGDESDLLMLATPAATERVRREAEDIFRASVVQGGPAARRRELRYAAIAKDAYQQLGTASIDEPPQVILGTETLVARLYDEGVGEAEDEEKMDDALATVAAKAAALWKGHVDKLPRPTEEHAAEIGPGPHATPFEKANYLANLALQIHHTRYDDRGLVRAEPLPETLFRWLGEYHDMYGNQVDEILRYRPSPACHSLFWQAVFLALLRGKVADAAQLLTQAGWGHVKRGQSGEYAYVDRALENVQRAVEETVFVLESCPGYDGNWDIWASDWTLFRVRAQGAIEQLRRFAEGRESVFGESAFSASIASTRSRQSMAGLARRAESQVPWEIYENLNIVFDIILGQQGAILEAAQDWLEATVGLFGWWNERNGKPEKALNMSQSLFGRSQALVPASAPAADSESYLDRLARAFHAAVESDFHFNSQNPVEIGMACVFEDNIKAVIGLLRGWSLPIASAVAEIASLGKWLPPHQASGVFGLEDLDMDDLEVLGMDPGAPDEIDGVKDSTLVQYAQALADYEGLSAIQDKSGASRDGWELAISVLGRMDSPQRSEEMVRDLVVHLIEELHVDSNTMVDKLWALLNELGMITYAEDTAETYGDILGRESHRYGEAMWYYALAHRPNKVREVMNLLISYSLIQSTAFPPANDLDDFLYRLLNDRKATLEQCADQDMEAAELLGKMLSGYASLRQFYDIRDNEKALPTATPQARRQQAAAAAALISVVASSDDNIRGGLFDQTRDGIVSEDFLLALLGEALVFVTDPDNTNIHHGHLAAPVVGRDQIDVLLKAVEDLQAVGSRVYAACDDFLQLVLASAPGGGLKGASPADLLRKNAATGASALAGTSLVASQLQRSLSGAGGALGKVVARRGWDWRAQVGAQTKGEDVMRRLRLGLAKDLASLWLAEADSMVW</sequence>
<feature type="region of interest" description="Disordered" evidence="10">
    <location>
        <begin position="1"/>
        <end position="82"/>
    </location>
</feature>
<reference evidence="11" key="2">
    <citation type="submission" date="2023-05" db="EMBL/GenBank/DDBJ databases">
        <authorList>
            <consortium name="Lawrence Berkeley National Laboratory"/>
            <person name="Steindorff A."/>
            <person name="Hensen N."/>
            <person name="Bonometti L."/>
            <person name="Westerberg I."/>
            <person name="Brannstrom I.O."/>
            <person name="Guillou S."/>
            <person name="Cros-Aarteil S."/>
            <person name="Calhoun S."/>
            <person name="Haridas S."/>
            <person name="Kuo A."/>
            <person name="Mondo S."/>
            <person name="Pangilinan J."/>
            <person name="Riley R."/>
            <person name="Labutti K."/>
            <person name="Andreopoulos B."/>
            <person name="Lipzen A."/>
            <person name="Chen C."/>
            <person name="Yanf M."/>
            <person name="Daum C."/>
            <person name="Ng V."/>
            <person name="Clum A."/>
            <person name="Ohm R."/>
            <person name="Martin F."/>
            <person name="Silar P."/>
            <person name="Natvig D."/>
            <person name="Lalanne C."/>
            <person name="Gautier V."/>
            <person name="Ament-Velasquez S.L."/>
            <person name="Kruys A."/>
            <person name="Hutchinson M.I."/>
            <person name="Powell A.J."/>
            <person name="Barry K."/>
            <person name="Miller A.N."/>
            <person name="Grigoriev I.V."/>
            <person name="Debuchy R."/>
            <person name="Gladieux P."/>
            <person name="Thoren M.H."/>
            <person name="Johannesson H."/>
        </authorList>
    </citation>
    <scope>NUCLEOTIDE SEQUENCE</scope>
    <source>
        <strain evidence="11">CBS 123565</strain>
    </source>
</reference>